<evidence type="ECO:0000259" key="4">
    <source>
        <dbReference type="Pfam" id="PF26449"/>
    </source>
</evidence>
<keyword evidence="2" id="KW-0472">Membrane</keyword>
<proteinExistence type="predicted"/>
<keyword evidence="2" id="KW-1133">Transmembrane helix</keyword>
<dbReference type="InterPro" id="IPR019476">
    <property type="entry name" value="T4SS_TraD_DNA-bd"/>
</dbReference>
<dbReference type="PATRIC" id="fig|1618336.3.peg.244"/>
<feature type="domain" description="Type IV secretion system coupling protein TraD DNA-binding" evidence="3">
    <location>
        <begin position="414"/>
        <end position="720"/>
    </location>
</feature>
<feature type="compositionally biased region" description="Polar residues" evidence="1">
    <location>
        <begin position="911"/>
        <end position="922"/>
    </location>
</feature>
<organism evidence="5 6">
    <name type="scientific">Berkelbacteria bacterium GW2011_GWB1_38_5</name>
    <dbReference type="NCBI Taxonomy" id="1618336"/>
    <lineage>
        <taxon>Bacteria</taxon>
        <taxon>Candidatus Berkelbacteria</taxon>
    </lineage>
</organism>
<dbReference type="STRING" id="1618336.US94_C0010G0005"/>
<evidence type="ECO:0000259" key="3">
    <source>
        <dbReference type="Pfam" id="PF10412"/>
    </source>
</evidence>
<feature type="transmembrane region" description="Helical" evidence="2">
    <location>
        <begin position="12"/>
        <end position="30"/>
    </location>
</feature>
<evidence type="ECO:0000256" key="1">
    <source>
        <dbReference type="SAM" id="MobiDB-lite"/>
    </source>
</evidence>
<dbReference type="Proteomes" id="UP000034498">
    <property type="component" value="Unassembled WGS sequence"/>
</dbReference>
<protein>
    <submittedName>
        <fullName evidence="5">Uncharacterized protein</fullName>
    </submittedName>
</protein>
<evidence type="ECO:0000313" key="5">
    <source>
        <dbReference type="EMBL" id="KKQ74229.1"/>
    </source>
</evidence>
<dbReference type="InterPro" id="IPR027417">
    <property type="entry name" value="P-loop_NTPase"/>
</dbReference>
<dbReference type="Pfam" id="PF26449">
    <property type="entry name" value="DUF8128"/>
    <property type="match status" value="1"/>
</dbReference>
<keyword evidence="2" id="KW-0812">Transmembrane</keyword>
<dbReference type="CDD" id="cd01127">
    <property type="entry name" value="TrwB_TraG_TraD_VirD4"/>
    <property type="match status" value="1"/>
</dbReference>
<dbReference type="Pfam" id="PF10412">
    <property type="entry name" value="TrwB_AAD_bind"/>
    <property type="match status" value="1"/>
</dbReference>
<dbReference type="SUPFAM" id="SSF52540">
    <property type="entry name" value="P-loop containing nucleoside triphosphate hydrolases"/>
    <property type="match status" value="1"/>
</dbReference>
<accession>A0A0G0MKJ9</accession>
<evidence type="ECO:0000256" key="2">
    <source>
        <dbReference type="SAM" id="Phobius"/>
    </source>
</evidence>
<reference evidence="5 6" key="1">
    <citation type="journal article" date="2015" name="Nature">
        <title>rRNA introns, odd ribosomes, and small enigmatic genomes across a large radiation of phyla.</title>
        <authorList>
            <person name="Brown C.T."/>
            <person name="Hug L.A."/>
            <person name="Thomas B.C."/>
            <person name="Sharon I."/>
            <person name="Castelle C.J."/>
            <person name="Singh A."/>
            <person name="Wilkins M.J."/>
            <person name="Williams K.H."/>
            <person name="Banfield J.F."/>
        </authorList>
    </citation>
    <scope>NUCLEOTIDE SEQUENCE [LARGE SCALE GENOMIC DNA]</scope>
</reference>
<gene>
    <name evidence="5" type="ORF">US94_C0010G0005</name>
</gene>
<feature type="compositionally biased region" description="Basic and acidic residues" evidence="1">
    <location>
        <begin position="923"/>
        <end position="937"/>
    </location>
</feature>
<feature type="domain" description="DUF8128" evidence="4">
    <location>
        <begin position="47"/>
        <end position="368"/>
    </location>
</feature>
<dbReference type="InterPro" id="IPR051162">
    <property type="entry name" value="T4SS_component"/>
</dbReference>
<dbReference type="InterPro" id="IPR058441">
    <property type="entry name" value="DUF8128"/>
</dbReference>
<dbReference type="PANTHER" id="PTHR30121:SF11">
    <property type="entry name" value="AAA+ ATPASE DOMAIN-CONTAINING PROTEIN"/>
    <property type="match status" value="1"/>
</dbReference>
<dbReference type="EMBL" id="LBUX01000010">
    <property type="protein sequence ID" value="KKQ74229.1"/>
    <property type="molecule type" value="Genomic_DNA"/>
</dbReference>
<evidence type="ECO:0000313" key="6">
    <source>
        <dbReference type="Proteomes" id="UP000034498"/>
    </source>
</evidence>
<sequence length="937" mass="105844">MPDILGSLIYKGIFYAILIAVPIIVIVLITKANANRKKMEWFSSLKFTTVRILVPKNNEKTPIAAEQMFAALHGIFKSGVNFQEHFSFEIASREKYIQFYAHIPVQLKDFIEGQIYSQYPTAEIVEVDDYAEKDLDYLNKGELKLAGTEMELTNLDVYPIKTFLNFEVDPLAGITGVLSKVDKTEEIWVQIIVRPVSDNWQAKGTGHVKSVKSGATNRKGIFTGIVEAFFRFISGIIETILVGVTPESSKGETPKEEAKLPGTVEEGLKGVETKSTKLGFETKIRVLAIAPDENIARSKLISTVASFKQFNLLNLNGFKNGTIHHDMNFYNHYRYRAFLEPGYILNIEELASIFHLPNISVQTPNIVWAGSKKGEPPANLPVKENVPENELTIFGKTDYRHITHEFGIKIPDRRYHMYAIGKTGTGKSTMLENMIIDDIREGRGVAVVDPHGDLIRHLLNYVPDERIKDVIVFSPADRMYPIGFNPLENVDPDLKNIVASGVVGIFKKIFGESWGPRLEYILRNTILALLDYPDATMLGITKLLVDQDFRNRVVDKVQDSVIKDFFVSEYEKYDQKFRTEAIAPIQNKVGQFLSSSTIRNIVGQPKSTINIEDIMNEGKILFLDLSIGEIGEDASSLLGAMMITKIQLAAMRRAIIPEEQRRDFYLYVDEFQNFATDSFATILSEARKYHLNLVMTNQYIAQVPETVINAVFGNIGTLISFRVGAPDAASLKQEFAPIFEEVDLVNLDNYHIYVKMSIDGVTCPAFSSQTLPPNNMKNNNSQTIIENSRKVYSKRREYVEEKMTSLSQMPKIDEILTKAQRDRIPKIPPKIGETYYREVQAVGDERWYFGGGTADQPLTEETVQEKINKFEEEKPDWMKERLDALEVNKAPESEQGDDDLQKDKETLATAFKTSSDAVSSSPDIHHLDDGKTIKLNN</sequence>
<dbReference type="Gene3D" id="3.40.50.300">
    <property type="entry name" value="P-loop containing nucleotide triphosphate hydrolases"/>
    <property type="match status" value="2"/>
</dbReference>
<dbReference type="PANTHER" id="PTHR30121">
    <property type="entry name" value="UNCHARACTERIZED PROTEIN YJGR-RELATED"/>
    <property type="match status" value="1"/>
</dbReference>
<comment type="caution">
    <text evidence="5">The sequence shown here is derived from an EMBL/GenBank/DDBJ whole genome shotgun (WGS) entry which is preliminary data.</text>
</comment>
<dbReference type="AlphaFoldDB" id="A0A0G0MKJ9"/>
<name>A0A0G0MKJ9_9BACT</name>
<feature type="region of interest" description="Disordered" evidence="1">
    <location>
        <begin position="885"/>
        <end position="937"/>
    </location>
</feature>